<keyword evidence="4" id="KW-1185">Reference proteome</keyword>
<organism evidence="3 4">
    <name type="scientific">Roseateles chitinivorans</name>
    <dbReference type="NCBI Taxonomy" id="2917965"/>
    <lineage>
        <taxon>Bacteria</taxon>
        <taxon>Pseudomonadati</taxon>
        <taxon>Pseudomonadota</taxon>
        <taxon>Betaproteobacteria</taxon>
        <taxon>Burkholderiales</taxon>
        <taxon>Sphaerotilaceae</taxon>
        <taxon>Roseateles</taxon>
    </lineage>
</organism>
<comment type="caution">
    <text evidence="3">The sequence shown here is derived from an EMBL/GenBank/DDBJ whole genome shotgun (WGS) entry which is preliminary data.</text>
</comment>
<dbReference type="AlphaFoldDB" id="A0A2G9CF87"/>
<gene>
    <name evidence="3" type="ORF">CS062_00770</name>
</gene>
<dbReference type="Pfam" id="PF13609">
    <property type="entry name" value="Porin_4"/>
    <property type="match status" value="1"/>
</dbReference>
<evidence type="ECO:0000313" key="3">
    <source>
        <dbReference type="EMBL" id="PIM55100.1"/>
    </source>
</evidence>
<dbReference type="OrthoDB" id="197869at2"/>
<evidence type="ECO:0000256" key="1">
    <source>
        <dbReference type="SAM" id="SignalP"/>
    </source>
</evidence>
<evidence type="ECO:0000313" key="4">
    <source>
        <dbReference type="Proteomes" id="UP000231501"/>
    </source>
</evidence>
<proteinExistence type="predicted"/>
<feature type="chain" id="PRO_5013950241" description="Porin domain-containing protein" evidence="1">
    <location>
        <begin position="24"/>
        <end position="402"/>
    </location>
</feature>
<reference evidence="3 4" key="1">
    <citation type="submission" date="2017-11" db="EMBL/GenBank/DDBJ databases">
        <title>Draft genome sequence of Mitsuaria sp. HWN-4.</title>
        <authorList>
            <person name="Gundlapally S.R."/>
        </authorList>
    </citation>
    <scope>NUCLEOTIDE SEQUENCE [LARGE SCALE GENOMIC DNA]</scope>
    <source>
        <strain evidence="3 4">HWN-4</strain>
    </source>
</reference>
<dbReference type="InterPro" id="IPR033900">
    <property type="entry name" value="Gram_neg_porin_domain"/>
</dbReference>
<dbReference type="RefSeq" id="WP_099859575.1">
    <property type="nucleotide sequence ID" value="NZ_PEOG01000005.1"/>
</dbReference>
<name>A0A2G9CF87_9BURK</name>
<feature type="domain" description="Porin" evidence="2">
    <location>
        <begin position="13"/>
        <end position="374"/>
    </location>
</feature>
<dbReference type="SUPFAM" id="SSF56935">
    <property type="entry name" value="Porins"/>
    <property type="match status" value="1"/>
</dbReference>
<protein>
    <recommendedName>
        <fullName evidence="2">Porin domain-containing protein</fullName>
    </recommendedName>
</protein>
<feature type="signal peptide" evidence="1">
    <location>
        <begin position="1"/>
        <end position="23"/>
    </location>
</feature>
<keyword evidence="1" id="KW-0732">Signal</keyword>
<dbReference type="Proteomes" id="UP000231501">
    <property type="component" value="Unassembled WGS sequence"/>
</dbReference>
<evidence type="ECO:0000259" key="2">
    <source>
        <dbReference type="Pfam" id="PF13609"/>
    </source>
</evidence>
<dbReference type="InterPro" id="IPR023614">
    <property type="entry name" value="Porin_dom_sf"/>
</dbReference>
<dbReference type="Gene3D" id="2.40.160.10">
    <property type="entry name" value="Porin"/>
    <property type="match status" value="1"/>
</dbReference>
<accession>A0A2G9CF87</accession>
<dbReference type="EMBL" id="PEOG01000005">
    <property type="protein sequence ID" value="PIM55100.1"/>
    <property type="molecule type" value="Genomic_DNA"/>
</dbReference>
<sequence length="402" mass="42858">MMVVKSLRLAPVALALLAFGAQAQGQSESMFSFSGFGTVGLTGTTKNGAEYVIPGQVHGADKSLSGEVDSKLGLQGTAKFNAQFSATAQVLTKQTGKGDWTPQVEWAFAKWQATPGLAIRAGRMGAPFFAVSDFRDVGYANTWLRPPIDVYGQVPVSHFDGVDVNWATQVAGKSVSLQVFGGESASYVRQTKVELKKMVGVNATVELADGLNLRVGHAQGKLTAHSATVRSLVGALRQTPFASVGNEIDPTDKDASFSGVGLSYDEGQWVVAAEYTKRRNDSFVPDTTGWYTTVGYRVGKFTPYATLSQQKTDSSNVNNTIPGTVVVGGLPLRAVVDAVTAAQSTPQKTIAVGVRWDAWRNVALKAQYDSIKTTGAGQFYNVQPGFNNERVGVYSVAVDFVF</sequence>